<accession>A0ABN6D2I7</accession>
<dbReference type="EMBL" id="AP024238">
    <property type="protein sequence ID" value="BCO26197.1"/>
    <property type="molecule type" value="Genomic_DNA"/>
</dbReference>
<keyword evidence="2" id="KW-1185">Reference proteome</keyword>
<sequence>MKKASMKTADQDIPELKRDELGKGVRGKYLKHFVQSSNVVVLQPEIQKAFPTSEAVNKALASMLAFAQETQGLTSRSGRTPRKRVTA</sequence>
<protein>
    <submittedName>
        <fullName evidence="1">Uncharacterized protein</fullName>
    </submittedName>
</protein>
<gene>
    <name evidence="1" type="ORF">MIZ03_1077</name>
</gene>
<evidence type="ECO:0000313" key="2">
    <source>
        <dbReference type="Proteomes" id="UP000824366"/>
    </source>
</evidence>
<dbReference type="Proteomes" id="UP000824366">
    <property type="component" value="Chromosome"/>
</dbReference>
<evidence type="ECO:0000313" key="1">
    <source>
        <dbReference type="EMBL" id="BCO26197.1"/>
    </source>
</evidence>
<proteinExistence type="predicted"/>
<reference evidence="1 2" key="1">
    <citation type="journal article" date="2021" name="Microbiol. Spectr.">
        <title>A Single Bacterium Capable of Oxidation and Reduction of Iron at Circumneutral pH.</title>
        <authorList>
            <person name="Kato S."/>
            <person name="Ohkuma M."/>
        </authorList>
    </citation>
    <scope>NUCLEOTIDE SEQUENCE [LARGE SCALE GENOMIC DNA]</scope>
    <source>
        <strain evidence="1 2">MIZ03</strain>
    </source>
</reference>
<organism evidence="1 2">
    <name type="scientific">Rhodoferax lithotrophicus</name>
    <dbReference type="NCBI Taxonomy" id="2798804"/>
    <lineage>
        <taxon>Bacteria</taxon>
        <taxon>Pseudomonadati</taxon>
        <taxon>Pseudomonadota</taxon>
        <taxon>Betaproteobacteria</taxon>
        <taxon>Burkholderiales</taxon>
        <taxon>Comamonadaceae</taxon>
        <taxon>Rhodoferax</taxon>
    </lineage>
</organism>
<name>A0ABN6D2I7_9BURK</name>
<dbReference type="RefSeq" id="WP_223909371.1">
    <property type="nucleotide sequence ID" value="NZ_AP024238.1"/>
</dbReference>